<name>A0ABV5UKD1_9MICC</name>
<proteinExistence type="predicted"/>
<feature type="domain" description="CBS" evidence="3">
    <location>
        <begin position="73"/>
        <end position="131"/>
    </location>
</feature>
<evidence type="ECO:0000313" key="5">
    <source>
        <dbReference type="Proteomes" id="UP001589536"/>
    </source>
</evidence>
<dbReference type="InterPro" id="IPR046342">
    <property type="entry name" value="CBS_dom_sf"/>
</dbReference>
<dbReference type="EMBL" id="JBHMBH010000006">
    <property type="protein sequence ID" value="MFB9713001.1"/>
    <property type="molecule type" value="Genomic_DNA"/>
</dbReference>
<comment type="caution">
    <text evidence="4">The sequence shown here is derived from an EMBL/GenBank/DDBJ whole genome shotgun (WGS) entry which is preliminary data.</text>
</comment>
<keyword evidence="1 2" id="KW-0129">CBS domain</keyword>
<dbReference type="PANTHER" id="PTHR43080:SF2">
    <property type="entry name" value="CBS DOMAIN-CONTAINING PROTEIN"/>
    <property type="match status" value="1"/>
</dbReference>
<accession>A0ABV5UKD1</accession>
<dbReference type="PROSITE" id="PS51371">
    <property type="entry name" value="CBS"/>
    <property type="match status" value="2"/>
</dbReference>
<dbReference type="Pfam" id="PF00571">
    <property type="entry name" value="CBS"/>
    <property type="match status" value="2"/>
</dbReference>
<dbReference type="RefSeq" id="WP_345048644.1">
    <property type="nucleotide sequence ID" value="NZ_BAABED010000001.1"/>
</dbReference>
<dbReference type="InterPro" id="IPR000644">
    <property type="entry name" value="CBS_dom"/>
</dbReference>
<keyword evidence="5" id="KW-1185">Reference proteome</keyword>
<dbReference type="Proteomes" id="UP001589536">
    <property type="component" value="Unassembled WGS sequence"/>
</dbReference>
<dbReference type="PANTHER" id="PTHR43080">
    <property type="entry name" value="CBS DOMAIN-CONTAINING PROTEIN CBSX3, MITOCHONDRIAL"/>
    <property type="match status" value="1"/>
</dbReference>
<gene>
    <name evidence="4" type="ORF">ACFFPI_02365</name>
</gene>
<reference evidence="4 5" key="1">
    <citation type="submission" date="2024-09" db="EMBL/GenBank/DDBJ databases">
        <authorList>
            <person name="Sun Q."/>
            <person name="Mori K."/>
        </authorList>
    </citation>
    <scope>NUCLEOTIDE SEQUENCE [LARGE SCALE GENOMIC DNA]</scope>
    <source>
        <strain evidence="4 5">JCM 13519</strain>
    </source>
</reference>
<dbReference type="Gene3D" id="3.10.580.10">
    <property type="entry name" value="CBS-domain"/>
    <property type="match status" value="1"/>
</dbReference>
<dbReference type="SMART" id="SM00116">
    <property type="entry name" value="CBS"/>
    <property type="match status" value="2"/>
</dbReference>
<evidence type="ECO:0000256" key="2">
    <source>
        <dbReference type="PROSITE-ProRule" id="PRU00703"/>
    </source>
</evidence>
<organism evidence="4 5">
    <name type="scientific">Arthrobacter methylotrophus</name>
    <dbReference type="NCBI Taxonomy" id="121291"/>
    <lineage>
        <taxon>Bacteria</taxon>
        <taxon>Bacillati</taxon>
        <taxon>Actinomycetota</taxon>
        <taxon>Actinomycetes</taxon>
        <taxon>Micrococcales</taxon>
        <taxon>Micrococcaceae</taxon>
        <taxon>Arthrobacter</taxon>
    </lineage>
</organism>
<feature type="domain" description="CBS" evidence="3">
    <location>
        <begin position="8"/>
        <end position="65"/>
    </location>
</feature>
<evidence type="ECO:0000313" key="4">
    <source>
        <dbReference type="EMBL" id="MFB9713001.1"/>
    </source>
</evidence>
<dbReference type="SUPFAM" id="SSF54631">
    <property type="entry name" value="CBS-domain pair"/>
    <property type="match status" value="1"/>
</dbReference>
<dbReference type="CDD" id="cd04622">
    <property type="entry name" value="CBS_pair_HRP1_like"/>
    <property type="match status" value="1"/>
</dbReference>
<protein>
    <submittedName>
        <fullName evidence="4">CBS domain-containing protein</fullName>
    </submittedName>
</protein>
<sequence length="145" mass="15806">MSVVREFMTTNVQCVKEGQSLRDAAIMMRDLDVGSLPICGSDGKLKGFITDRDIVVKCVAGGWDVDRKTAADLAQGTPIWIDADASIDAAIDLMEKHQVRRLPVITDHKLVGIISQGDIARNYTEERVGELVEHISAKSPMAQLG</sequence>
<evidence type="ECO:0000256" key="1">
    <source>
        <dbReference type="ARBA" id="ARBA00023122"/>
    </source>
</evidence>
<evidence type="ECO:0000259" key="3">
    <source>
        <dbReference type="PROSITE" id="PS51371"/>
    </source>
</evidence>
<dbReference type="InterPro" id="IPR051257">
    <property type="entry name" value="Diverse_CBS-Domain"/>
</dbReference>